<evidence type="ECO:0000313" key="2">
    <source>
        <dbReference type="Proteomes" id="UP000518266"/>
    </source>
</evidence>
<accession>A0A7J5Z5W1</accession>
<comment type="caution">
    <text evidence="1">The sequence shown here is derived from an EMBL/GenBank/DDBJ whole genome shotgun (WGS) entry which is preliminary data.</text>
</comment>
<organism evidence="1 2">
    <name type="scientific">Dissostichus mawsoni</name>
    <name type="common">Antarctic cod</name>
    <dbReference type="NCBI Taxonomy" id="36200"/>
    <lineage>
        <taxon>Eukaryota</taxon>
        <taxon>Metazoa</taxon>
        <taxon>Chordata</taxon>
        <taxon>Craniata</taxon>
        <taxon>Vertebrata</taxon>
        <taxon>Euteleostomi</taxon>
        <taxon>Actinopterygii</taxon>
        <taxon>Neopterygii</taxon>
        <taxon>Teleostei</taxon>
        <taxon>Neoteleostei</taxon>
        <taxon>Acanthomorphata</taxon>
        <taxon>Eupercaria</taxon>
        <taxon>Perciformes</taxon>
        <taxon>Notothenioidei</taxon>
        <taxon>Nototheniidae</taxon>
        <taxon>Dissostichus</taxon>
    </lineage>
</organism>
<dbReference type="EMBL" id="JAAKFY010000005">
    <property type="protein sequence ID" value="KAF3857145.1"/>
    <property type="molecule type" value="Genomic_DNA"/>
</dbReference>
<feature type="non-terminal residue" evidence="1">
    <location>
        <position position="159"/>
    </location>
</feature>
<proteinExistence type="predicted"/>
<protein>
    <submittedName>
        <fullName evidence="1">Uncharacterized protein</fullName>
    </submittedName>
</protein>
<reference evidence="1 2" key="1">
    <citation type="submission" date="2020-03" db="EMBL/GenBank/DDBJ databases">
        <title>Dissostichus mawsoni Genome sequencing and assembly.</title>
        <authorList>
            <person name="Park H."/>
        </authorList>
    </citation>
    <scope>NUCLEOTIDE SEQUENCE [LARGE SCALE GENOMIC DNA]</scope>
    <source>
        <strain evidence="1">DM0001</strain>
        <tissue evidence="1">Muscle</tissue>
    </source>
</reference>
<evidence type="ECO:0000313" key="1">
    <source>
        <dbReference type="EMBL" id="KAF3857145.1"/>
    </source>
</evidence>
<gene>
    <name evidence="1" type="ORF">F7725_009004</name>
</gene>
<dbReference type="Proteomes" id="UP000518266">
    <property type="component" value="Unassembled WGS sequence"/>
</dbReference>
<dbReference type="AlphaFoldDB" id="A0A7J5Z5W1"/>
<keyword evidence="2" id="KW-1185">Reference proteome</keyword>
<name>A0A7J5Z5W1_DISMA</name>
<sequence>MTAVESSIDNLPSINVSSPPDELVFHYNNNLHNLLNTLFPSPILLLGLHLNYANLKQKTVNSNDTLSTAKSSYYAVLISSGEGNTRALFSTVKNILRPPDSLAPHQYSTAYCNSLIGRLDFVLVQEAQSSDLLLCDQITFIGGICKPHSPGTLMSHIIE</sequence>